<dbReference type="EMBL" id="CAKAEH010001757">
    <property type="protein sequence ID" value="CAG9539161.1"/>
    <property type="molecule type" value="Genomic_DNA"/>
</dbReference>
<evidence type="ECO:0000313" key="3">
    <source>
        <dbReference type="EMBL" id="CAG9539161.1"/>
    </source>
</evidence>
<sequence>NEPELLQYENNQEMATLMNMLTQANRDKQLSHYNNEYNEPDSNDMYDINIESAENAAVQGAATKLIAAQKKGQSEYVGFIEPKVSNQMKHREMLEKRVEDIQIVQKPNLKPVLHLGNFLTLAVATVCMLAVVVGVATGSYYFFKDRSEKSAADSSDFTYAPTGPGKSKKKKNGDEGLAYKAHLHHYQQAKQKIISSENGAVILPHGYESGETSDDENDFSVYECPGLAPTGDIEVQNPNFISRT</sequence>
<name>A0A8J2MAR3_9BILA</name>
<dbReference type="OrthoDB" id="6270617at2759"/>
<feature type="transmembrane region" description="Helical" evidence="2">
    <location>
        <begin position="118"/>
        <end position="143"/>
    </location>
</feature>
<dbReference type="PANTHER" id="PTHR23352">
    <property type="entry name" value="NEURAL PROLIFERATION DIFFERENTIATION AND CONTROL PROTEIN-1 NPDC-1 PROTEIN"/>
    <property type="match status" value="1"/>
</dbReference>
<keyword evidence="2" id="KW-1133">Transmembrane helix</keyword>
<proteinExistence type="predicted"/>
<keyword evidence="2" id="KW-0472">Membrane</keyword>
<dbReference type="AlphaFoldDB" id="A0A8J2MAR3"/>
<reference evidence="3" key="1">
    <citation type="submission" date="2021-09" db="EMBL/GenBank/DDBJ databases">
        <authorList>
            <consortium name="Pathogen Informatics"/>
        </authorList>
    </citation>
    <scope>NUCLEOTIDE SEQUENCE</scope>
</reference>
<accession>A0A8J2MAR3</accession>
<dbReference type="InterPro" id="IPR009635">
    <property type="entry name" value="NPDC1"/>
</dbReference>
<feature type="region of interest" description="Disordered" evidence="1">
    <location>
        <begin position="153"/>
        <end position="173"/>
    </location>
</feature>
<evidence type="ECO:0000256" key="1">
    <source>
        <dbReference type="SAM" id="MobiDB-lite"/>
    </source>
</evidence>
<organism evidence="3 4">
    <name type="scientific">Cercopithifilaria johnstoni</name>
    <dbReference type="NCBI Taxonomy" id="2874296"/>
    <lineage>
        <taxon>Eukaryota</taxon>
        <taxon>Metazoa</taxon>
        <taxon>Ecdysozoa</taxon>
        <taxon>Nematoda</taxon>
        <taxon>Chromadorea</taxon>
        <taxon>Rhabditida</taxon>
        <taxon>Spirurina</taxon>
        <taxon>Spiruromorpha</taxon>
        <taxon>Filarioidea</taxon>
        <taxon>Onchocercidae</taxon>
        <taxon>Cercopithifilaria</taxon>
    </lineage>
</organism>
<evidence type="ECO:0000313" key="4">
    <source>
        <dbReference type="Proteomes" id="UP000746747"/>
    </source>
</evidence>
<comment type="caution">
    <text evidence="3">The sequence shown here is derived from an EMBL/GenBank/DDBJ whole genome shotgun (WGS) entry which is preliminary data.</text>
</comment>
<evidence type="ECO:0000256" key="2">
    <source>
        <dbReference type="SAM" id="Phobius"/>
    </source>
</evidence>
<evidence type="ECO:0008006" key="5">
    <source>
        <dbReference type="Google" id="ProtNLM"/>
    </source>
</evidence>
<dbReference type="GO" id="GO:0016020">
    <property type="term" value="C:membrane"/>
    <property type="evidence" value="ECO:0007669"/>
    <property type="project" value="InterPro"/>
</dbReference>
<keyword evidence="2" id="KW-0812">Transmembrane</keyword>
<dbReference type="PANTHER" id="PTHR23352:SF2">
    <property type="entry name" value="NEURAL PROLIFERATION DIFFERENTIATION AND CONTROL PROTEIN 1"/>
    <property type="match status" value="1"/>
</dbReference>
<protein>
    <recommendedName>
        <fullName evidence="5">Neural proliferation differentiation and control protein 1</fullName>
    </recommendedName>
</protein>
<gene>
    <name evidence="3" type="ORF">CJOHNSTONI_LOCUS8787</name>
</gene>
<dbReference type="Proteomes" id="UP000746747">
    <property type="component" value="Unassembled WGS sequence"/>
</dbReference>
<feature type="non-terminal residue" evidence="3">
    <location>
        <position position="1"/>
    </location>
</feature>
<dbReference type="Pfam" id="PF06809">
    <property type="entry name" value="NPDC1"/>
    <property type="match status" value="1"/>
</dbReference>
<keyword evidence="4" id="KW-1185">Reference proteome</keyword>